<organism evidence="1 2">
    <name type="scientific">Trichinella papuae</name>
    <dbReference type="NCBI Taxonomy" id="268474"/>
    <lineage>
        <taxon>Eukaryota</taxon>
        <taxon>Metazoa</taxon>
        <taxon>Ecdysozoa</taxon>
        <taxon>Nematoda</taxon>
        <taxon>Enoplea</taxon>
        <taxon>Dorylaimia</taxon>
        <taxon>Trichinellida</taxon>
        <taxon>Trichinellidae</taxon>
        <taxon>Trichinella</taxon>
    </lineage>
</organism>
<proteinExistence type="predicted"/>
<comment type="caution">
    <text evidence="1">The sequence shown here is derived from an EMBL/GenBank/DDBJ whole genome shotgun (WGS) entry which is preliminary data.</text>
</comment>
<dbReference type="EMBL" id="JYDO01000067">
    <property type="protein sequence ID" value="KRZ73207.1"/>
    <property type="molecule type" value="Genomic_DNA"/>
</dbReference>
<sequence length="68" mass="7624">MVVEFIFTCVEYGLPPGNHYPFIARGAIRKKPPRATVTLTNKPPNITRTIPAIMCPRAMCSLPKKLQK</sequence>
<name>A0A0V1MN04_9BILA</name>
<accession>A0A0V1MN04</accession>
<evidence type="ECO:0000313" key="1">
    <source>
        <dbReference type="EMBL" id="KRZ73207.1"/>
    </source>
</evidence>
<dbReference type="AlphaFoldDB" id="A0A0V1MN04"/>
<protein>
    <submittedName>
        <fullName evidence="1">Uncharacterized protein</fullName>
    </submittedName>
</protein>
<reference evidence="1 2" key="1">
    <citation type="submission" date="2015-01" db="EMBL/GenBank/DDBJ databases">
        <title>Evolution of Trichinella species and genotypes.</title>
        <authorList>
            <person name="Korhonen P.K."/>
            <person name="Edoardo P."/>
            <person name="Giuseppe L.R."/>
            <person name="Gasser R.B."/>
        </authorList>
    </citation>
    <scope>NUCLEOTIDE SEQUENCE [LARGE SCALE GENOMIC DNA]</scope>
    <source>
        <strain evidence="1">ISS1980</strain>
    </source>
</reference>
<keyword evidence="2" id="KW-1185">Reference proteome</keyword>
<gene>
    <name evidence="1" type="ORF">T10_9088</name>
</gene>
<evidence type="ECO:0000313" key="2">
    <source>
        <dbReference type="Proteomes" id="UP000054843"/>
    </source>
</evidence>
<dbReference type="Proteomes" id="UP000054843">
    <property type="component" value="Unassembled WGS sequence"/>
</dbReference>